<evidence type="ECO:0000313" key="2">
    <source>
        <dbReference type="EMBL" id="QDT06120.1"/>
    </source>
</evidence>
<dbReference type="EMBL" id="CP036525">
    <property type="protein sequence ID" value="QDT06120.1"/>
    <property type="molecule type" value="Genomic_DNA"/>
</dbReference>
<organism evidence="2 3">
    <name type="scientific">Rubripirellula lacrimiformis</name>
    <dbReference type="NCBI Taxonomy" id="1930273"/>
    <lineage>
        <taxon>Bacteria</taxon>
        <taxon>Pseudomonadati</taxon>
        <taxon>Planctomycetota</taxon>
        <taxon>Planctomycetia</taxon>
        <taxon>Pirellulales</taxon>
        <taxon>Pirellulaceae</taxon>
        <taxon>Rubripirellula</taxon>
    </lineage>
</organism>
<feature type="transmembrane region" description="Helical" evidence="1">
    <location>
        <begin position="141"/>
        <end position="162"/>
    </location>
</feature>
<dbReference type="Proteomes" id="UP000318538">
    <property type="component" value="Chromosome"/>
</dbReference>
<sequence>MAAVVVGWNRPGLDWIPLNQQSPYLPPSEVEPQNAAADVPAGSRAAKRAGKILGRSSLLCAVAFVCWAFWMTRGVSGFAITIFGLIAAPYLILWLGCRTLTTWIALFLIALTLVGCVWLGIDAFDAVSDDAQGGLNLIFTPLFQIGGTFAVMCLAVTVDWVVRKLSAQR</sequence>
<dbReference type="AlphaFoldDB" id="A0A517NG60"/>
<proteinExistence type="predicted"/>
<feature type="transmembrane region" description="Helical" evidence="1">
    <location>
        <begin position="103"/>
        <end position="121"/>
    </location>
</feature>
<keyword evidence="1" id="KW-0472">Membrane</keyword>
<protein>
    <submittedName>
        <fullName evidence="2">Uncharacterized protein</fullName>
    </submittedName>
</protein>
<keyword evidence="1" id="KW-1133">Transmembrane helix</keyword>
<evidence type="ECO:0000313" key="3">
    <source>
        <dbReference type="Proteomes" id="UP000318538"/>
    </source>
</evidence>
<dbReference type="KEGG" id="rlc:K227x_45270"/>
<reference evidence="2 3" key="1">
    <citation type="submission" date="2019-02" db="EMBL/GenBank/DDBJ databases">
        <title>Deep-cultivation of Planctomycetes and their phenomic and genomic characterization uncovers novel biology.</title>
        <authorList>
            <person name="Wiegand S."/>
            <person name="Jogler M."/>
            <person name="Boedeker C."/>
            <person name="Pinto D."/>
            <person name="Vollmers J."/>
            <person name="Rivas-Marin E."/>
            <person name="Kohn T."/>
            <person name="Peeters S.H."/>
            <person name="Heuer A."/>
            <person name="Rast P."/>
            <person name="Oberbeckmann S."/>
            <person name="Bunk B."/>
            <person name="Jeske O."/>
            <person name="Meyerdierks A."/>
            <person name="Storesund J.E."/>
            <person name="Kallscheuer N."/>
            <person name="Luecker S."/>
            <person name="Lage O.M."/>
            <person name="Pohl T."/>
            <person name="Merkel B.J."/>
            <person name="Hornburger P."/>
            <person name="Mueller R.-W."/>
            <person name="Bruemmer F."/>
            <person name="Labrenz M."/>
            <person name="Spormann A.M."/>
            <person name="Op den Camp H."/>
            <person name="Overmann J."/>
            <person name="Amann R."/>
            <person name="Jetten M.S.M."/>
            <person name="Mascher T."/>
            <person name="Medema M.H."/>
            <person name="Devos D.P."/>
            <person name="Kaster A.-K."/>
            <person name="Ovreas L."/>
            <person name="Rohde M."/>
            <person name="Galperin M.Y."/>
            <person name="Jogler C."/>
        </authorList>
    </citation>
    <scope>NUCLEOTIDE SEQUENCE [LARGE SCALE GENOMIC DNA]</scope>
    <source>
        <strain evidence="2 3">K22_7</strain>
    </source>
</reference>
<feature type="transmembrane region" description="Helical" evidence="1">
    <location>
        <begin position="76"/>
        <end position="96"/>
    </location>
</feature>
<keyword evidence="1" id="KW-0812">Transmembrane</keyword>
<feature type="transmembrane region" description="Helical" evidence="1">
    <location>
        <begin position="52"/>
        <end position="70"/>
    </location>
</feature>
<keyword evidence="3" id="KW-1185">Reference proteome</keyword>
<gene>
    <name evidence="2" type="ORF">K227x_45270</name>
</gene>
<name>A0A517NG60_9BACT</name>
<accession>A0A517NG60</accession>
<evidence type="ECO:0000256" key="1">
    <source>
        <dbReference type="SAM" id="Phobius"/>
    </source>
</evidence>